<feature type="transmembrane region" description="Helical" evidence="6">
    <location>
        <begin position="98"/>
        <end position="116"/>
    </location>
</feature>
<comment type="similarity">
    <text evidence="2">Belongs to the TspO/BZRP family.</text>
</comment>
<dbReference type="Proteomes" id="UP001198571">
    <property type="component" value="Unassembled WGS sequence"/>
</dbReference>
<dbReference type="EMBL" id="JACDXX010000009">
    <property type="protein sequence ID" value="MCB5410588.1"/>
    <property type="molecule type" value="Genomic_DNA"/>
</dbReference>
<evidence type="ECO:0000256" key="4">
    <source>
        <dbReference type="ARBA" id="ARBA00022989"/>
    </source>
</evidence>
<evidence type="ECO:0000313" key="7">
    <source>
        <dbReference type="EMBL" id="MCB5410588.1"/>
    </source>
</evidence>
<evidence type="ECO:0000256" key="5">
    <source>
        <dbReference type="ARBA" id="ARBA00023136"/>
    </source>
</evidence>
<evidence type="ECO:0000256" key="6">
    <source>
        <dbReference type="SAM" id="Phobius"/>
    </source>
</evidence>
<evidence type="ECO:0000256" key="2">
    <source>
        <dbReference type="ARBA" id="ARBA00007524"/>
    </source>
</evidence>
<evidence type="ECO:0000313" key="8">
    <source>
        <dbReference type="Proteomes" id="UP001198571"/>
    </source>
</evidence>
<feature type="transmembrane region" description="Helical" evidence="6">
    <location>
        <begin position="45"/>
        <end position="63"/>
    </location>
</feature>
<comment type="subcellular location">
    <subcellularLocation>
        <location evidence="1">Membrane</location>
        <topology evidence="1">Multi-pass membrane protein</topology>
    </subcellularLocation>
</comment>
<name>A0ABS8CMH4_9RHOB</name>
<dbReference type="InterPro" id="IPR038330">
    <property type="entry name" value="TspO/MBR-related_sf"/>
</dbReference>
<dbReference type="CDD" id="cd15904">
    <property type="entry name" value="TSPO_MBR"/>
    <property type="match status" value="1"/>
</dbReference>
<accession>A0ABS8CMH4</accession>
<dbReference type="PANTHER" id="PTHR10057:SF0">
    <property type="entry name" value="TRANSLOCATOR PROTEIN"/>
    <property type="match status" value="1"/>
</dbReference>
<dbReference type="PIRSF" id="PIRSF005859">
    <property type="entry name" value="PBR"/>
    <property type="match status" value="1"/>
</dbReference>
<dbReference type="RefSeq" id="WP_226935616.1">
    <property type="nucleotide sequence ID" value="NZ_JACDXX010000009.1"/>
</dbReference>
<feature type="transmembrane region" description="Helical" evidence="6">
    <location>
        <begin position="128"/>
        <end position="149"/>
    </location>
</feature>
<comment type="caution">
    <text evidence="7">The sequence shown here is derived from an EMBL/GenBank/DDBJ whole genome shotgun (WGS) entry which is preliminary data.</text>
</comment>
<reference evidence="7 8" key="1">
    <citation type="submission" date="2020-07" db="EMBL/GenBank/DDBJ databases">
        <title>Pseudogemmobacter sp. nov., isolated from poultry manure in Taiwan.</title>
        <authorList>
            <person name="Lin S.-Y."/>
            <person name="Tang Y.-S."/>
            <person name="Young C.-C."/>
        </authorList>
    </citation>
    <scope>NUCLEOTIDE SEQUENCE [LARGE SCALE GENOMIC DNA]</scope>
    <source>
        <strain evidence="7 8">CC-YST710</strain>
    </source>
</reference>
<evidence type="ECO:0000256" key="1">
    <source>
        <dbReference type="ARBA" id="ARBA00004141"/>
    </source>
</evidence>
<keyword evidence="3 6" id="KW-0812">Transmembrane</keyword>
<feature type="transmembrane region" description="Helical" evidence="6">
    <location>
        <begin position="75"/>
        <end position="92"/>
    </location>
</feature>
<proteinExistence type="inferred from homology"/>
<keyword evidence="8" id="KW-1185">Reference proteome</keyword>
<keyword evidence="4 6" id="KW-1133">Transmembrane helix</keyword>
<sequence>MSEKYALPLFILLVVGTGALIGFLFQPGPWYAGLSKPWFNPPGAVFAPVWTLLYILIGIAGWRSWYRTGDRRMKFFWLAQMGLNFLWSPAFFGAESLVLALAIILPMWICIAAFLLRALQIDRISAWLFLPYLAWVSFATLLNAALYLLN</sequence>
<evidence type="ECO:0000256" key="3">
    <source>
        <dbReference type="ARBA" id="ARBA00022692"/>
    </source>
</evidence>
<gene>
    <name evidence="7" type="ORF">H0485_11330</name>
</gene>
<organism evidence="7 8">
    <name type="scientific">Pseudogemmobacter faecipullorum</name>
    <dbReference type="NCBI Taxonomy" id="2755041"/>
    <lineage>
        <taxon>Bacteria</taxon>
        <taxon>Pseudomonadati</taxon>
        <taxon>Pseudomonadota</taxon>
        <taxon>Alphaproteobacteria</taxon>
        <taxon>Rhodobacterales</taxon>
        <taxon>Paracoccaceae</taxon>
        <taxon>Pseudogemmobacter</taxon>
    </lineage>
</organism>
<dbReference type="Gene3D" id="1.20.1260.100">
    <property type="entry name" value="TspO/MBR protein"/>
    <property type="match status" value="1"/>
</dbReference>
<dbReference type="PANTHER" id="PTHR10057">
    <property type="entry name" value="PERIPHERAL-TYPE BENZODIAZEPINE RECEPTOR"/>
    <property type="match status" value="1"/>
</dbReference>
<dbReference type="Pfam" id="PF03073">
    <property type="entry name" value="TspO_MBR"/>
    <property type="match status" value="1"/>
</dbReference>
<keyword evidence="5 6" id="KW-0472">Membrane</keyword>
<feature type="transmembrane region" description="Helical" evidence="6">
    <location>
        <begin position="7"/>
        <end position="25"/>
    </location>
</feature>
<dbReference type="InterPro" id="IPR004307">
    <property type="entry name" value="TspO_MBR"/>
</dbReference>
<protein>
    <submittedName>
        <fullName evidence="7">Tryptophan-rich sensory protein</fullName>
    </submittedName>
</protein>